<dbReference type="PANTHER" id="PTHR22572">
    <property type="entry name" value="SUGAR-1-PHOSPHATE GUANYL TRANSFERASE"/>
    <property type="match status" value="1"/>
</dbReference>
<feature type="domain" description="Mannose-1-phosphate guanyltransferase C-terminal" evidence="1">
    <location>
        <begin position="1"/>
        <end position="43"/>
    </location>
</feature>
<dbReference type="Proteomes" id="UP001295469">
    <property type="component" value="Chromosome C03"/>
</dbReference>
<dbReference type="SMR" id="A0A816I5J4"/>
<dbReference type="Pfam" id="PF25087">
    <property type="entry name" value="GMPPB_C"/>
    <property type="match status" value="1"/>
</dbReference>
<dbReference type="InterPro" id="IPR011004">
    <property type="entry name" value="Trimer_LpxA-like_sf"/>
</dbReference>
<dbReference type="SUPFAM" id="SSF51161">
    <property type="entry name" value="Trimeric LpxA-like enzymes"/>
    <property type="match status" value="1"/>
</dbReference>
<sequence length="79" mass="8757">MRGSRIKEHACVSDSIVGWDSTVGSWARVANITVLGKDVHVADAEWPKSYLRTQTPYARGCASILATIREDKYFCQLLG</sequence>
<proteinExistence type="predicted"/>
<evidence type="ECO:0000259" key="1">
    <source>
        <dbReference type="Pfam" id="PF25087"/>
    </source>
</evidence>
<dbReference type="InterPro" id="IPR056729">
    <property type="entry name" value="GMPPB_C"/>
</dbReference>
<dbReference type="InterPro" id="IPR050486">
    <property type="entry name" value="Mannose-1P_guanyltransferase"/>
</dbReference>
<dbReference type="AlphaFoldDB" id="A0A816I5J4"/>
<dbReference type="EMBL" id="HG994367">
    <property type="protein sequence ID" value="CAF1702290.1"/>
    <property type="molecule type" value="Genomic_DNA"/>
</dbReference>
<name>A0A816I5J4_BRANA</name>
<reference evidence="2" key="1">
    <citation type="submission" date="2021-01" db="EMBL/GenBank/DDBJ databases">
        <authorList>
            <consortium name="Genoscope - CEA"/>
            <person name="William W."/>
        </authorList>
    </citation>
    <scope>NUCLEOTIDE SEQUENCE</scope>
</reference>
<accession>A0A816I5J4</accession>
<gene>
    <name evidence="2" type="ORF">DARMORV10_C03P35170.1</name>
</gene>
<organism evidence="2">
    <name type="scientific">Brassica napus</name>
    <name type="common">Rape</name>
    <dbReference type="NCBI Taxonomy" id="3708"/>
    <lineage>
        <taxon>Eukaryota</taxon>
        <taxon>Viridiplantae</taxon>
        <taxon>Streptophyta</taxon>
        <taxon>Embryophyta</taxon>
        <taxon>Tracheophyta</taxon>
        <taxon>Spermatophyta</taxon>
        <taxon>Magnoliopsida</taxon>
        <taxon>eudicotyledons</taxon>
        <taxon>Gunneridae</taxon>
        <taxon>Pentapetalae</taxon>
        <taxon>rosids</taxon>
        <taxon>malvids</taxon>
        <taxon>Brassicales</taxon>
        <taxon>Brassicaceae</taxon>
        <taxon>Brassiceae</taxon>
        <taxon>Brassica</taxon>
    </lineage>
</organism>
<evidence type="ECO:0000313" key="2">
    <source>
        <dbReference type="EMBL" id="CAF1702290.1"/>
    </source>
</evidence>
<protein>
    <submittedName>
        <fullName evidence="2">(rape) hypothetical protein</fullName>
    </submittedName>
</protein>
<dbReference type="GO" id="GO:0016779">
    <property type="term" value="F:nucleotidyltransferase activity"/>
    <property type="evidence" value="ECO:0007669"/>
    <property type="project" value="UniProtKB-KW"/>
</dbReference>